<feature type="transmembrane region" description="Helical" evidence="2">
    <location>
        <begin position="90"/>
        <end position="115"/>
    </location>
</feature>
<feature type="transmembrane region" description="Helical" evidence="2">
    <location>
        <begin position="229"/>
        <end position="259"/>
    </location>
</feature>
<keyword evidence="2" id="KW-0472">Membrane</keyword>
<keyword evidence="2" id="KW-1133">Transmembrane helix</keyword>
<feature type="transmembrane region" description="Helical" evidence="2">
    <location>
        <begin position="265"/>
        <end position="287"/>
    </location>
</feature>
<name>A0A378JPZ5_9GAMM</name>
<protein>
    <submittedName>
        <fullName evidence="3">Coiled-coil protein</fullName>
    </submittedName>
</protein>
<keyword evidence="4" id="KW-1185">Reference proteome</keyword>
<keyword evidence="2" id="KW-0812">Transmembrane</keyword>
<sequence>MKDITVLSDNTLEYLSKLPLTINFPSFKGNCTETQELFQWLKQKQRVDAKQRLLLESLYIAILEDLNKGLNNTKEEKNNKKTPWTAKAKFIFLAIAGTIFCGCEGFDGVSAVLGATSLPSIAIFGIGLVFSLLSIAVFYAFDLLEVSKNLGVNLKSAPKLIDNYLKKVQYIKSISANLRNNILHRKTLDDIDSDIQLIRLLIQLYNELDTERNALTMALKRPALQAAKVTASIITGIIFFSGGFFAGQTVALAIAGLITTAVASTFWPILVASIFVGLSAFALYWFVQRPGVENLIGKWLGLDKEKIEELCDPDEVKKDKAKLKNVEEMLLERKEELGKIQETQQSLKDLEVRYVELEKNFAEIQKQREFAEYREEKEDYDLTESFELSSIYPKTLDSAPTSSLLLSEPLTQGDFYLESNTKQSALFSAGATRFSLFATPTAGSFIKHRTSHLAHLNSDSESSFFATEPSN</sequence>
<organism evidence="3 4">
    <name type="scientific">Legionella busanensis</name>
    <dbReference type="NCBI Taxonomy" id="190655"/>
    <lineage>
        <taxon>Bacteria</taxon>
        <taxon>Pseudomonadati</taxon>
        <taxon>Pseudomonadota</taxon>
        <taxon>Gammaproteobacteria</taxon>
        <taxon>Legionellales</taxon>
        <taxon>Legionellaceae</taxon>
        <taxon>Legionella</taxon>
    </lineage>
</organism>
<dbReference type="EMBL" id="UGOD01000001">
    <property type="protein sequence ID" value="STX52781.1"/>
    <property type="molecule type" value="Genomic_DNA"/>
</dbReference>
<feature type="coiled-coil region" evidence="1">
    <location>
        <begin position="316"/>
        <end position="374"/>
    </location>
</feature>
<accession>A0A378JPZ5</accession>
<dbReference type="Proteomes" id="UP000254794">
    <property type="component" value="Unassembled WGS sequence"/>
</dbReference>
<keyword evidence="1" id="KW-0175">Coiled coil</keyword>
<evidence type="ECO:0000313" key="4">
    <source>
        <dbReference type="Proteomes" id="UP000254794"/>
    </source>
</evidence>
<dbReference type="AlphaFoldDB" id="A0A378JPZ5"/>
<proteinExistence type="predicted"/>
<evidence type="ECO:0000313" key="3">
    <source>
        <dbReference type="EMBL" id="STX52781.1"/>
    </source>
</evidence>
<gene>
    <name evidence="3" type="ORF">NCTC13316_02906</name>
</gene>
<dbReference type="OrthoDB" id="5653038at2"/>
<dbReference type="RefSeq" id="WP_115332306.1">
    <property type="nucleotide sequence ID" value="NZ_CAAAHP010000003.1"/>
</dbReference>
<evidence type="ECO:0000256" key="2">
    <source>
        <dbReference type="SAM" id="Phobius"/>
    </source>
</evidence>
<evidence type="ECO:0000256" key="1">
    <source>
        <dbReference type="SAM" id="Coils"/>
    </source>
</evidence>
<reference evidence="3 4" key="1">
    <citation type="submission" date="2018-06" db="EMBL/GenBank/DDBJ databases">
        <authorList>
            <consortium name="Pathogen Informatics"/>
            <person name="Doyle S."/>
        </authorList>
    </citation>
    <scope>NUCLEOTIDE SEQUENCE [LARGE SCALE GENOMIC DNA]</scope>
    <source>
        <strain evidence="3 4">NCTC13316</strain>
    </source>
</reference>
<feature type="transmembrane region" description="Helical" evidence="2">
    <location>
        <begin position="121"/>
        <end position="141"/>
    </location>
</feature>